<evidence type="ECO:0000313" key="10">
    <source>
        <dbReference type="Proteomes" id="UP001139150"/>
    </source>
</evidence>
<sequence>MNPYILMILVVVMYSGNILVGKFINELSPFTIAFFRLLIAFVVLFPIGFHSAWKHRSTFLKYKKPLLLMTLTGVTFFNTFIYGALQFTTASNVAVLETVIPALTVVLSALLLKERLQGIQWSGVLISIIGAVWVVIDGKITNFLLMNWNVGDVLMIGAIICWAIYSIVVKQYIHLFPPFGSILVMTGISVFVLLPFVLIEWFITGLPVLAATPSYVMSLLFMGIFPSFIALIFFNRAVASLGASQASVFLNLLPVFTMLGAYLWLGESISVMQIIGALIVILGVMLTTQVSSMQSKNEKVLES</sequence>
<evidence type="ECO:0000313" key="9">
    <source>
        <dbReference type="EMBL" id="MCL7745568.1"/>
    </source>
</evidence>
<feature type="transmembrane region" description="Helical" evidence="7">
    <location>
        <begin position="246"/>
        <end position="265"/>
    </location>
</feature>
<feature type="transmembrane region" description="Helical" evidence="7">
    <location>
        <begin position="30"/>
        <end position="53"/>
    </location>
</feature>
<keyword evidence="3" id="KW-1003">Cell membrane</keyword>
<dbReference type="Pfam" id="PF00892">
    <property type="entry name" value="EamA"/>
    <property type="match status" value="2"/>
</dbReference>
<dbReference type="PANTHER" id="PTHR32322">
    <property type="entry name" value="INNER MEMBRANE TRANSPORTER"/>
    <property type="match status" value="1"/>
</dbReference>
<comment type="subcellular location">
    <subcellularLocation>
        <location evidence="1">Cell membrane</location>
        <topology evidence="1">Multi-pass membrane protein</topology>
    </subcellularLocation>
</comment>
<feature type="transmembrane region" description="Helical" evidence="7">
    <location>
        <begin position="5"/>
        <end position="24"/>
    </location>
</feature>
<reference evidence="9" key="1">
    <citation type="submission" date="2022-02" db="EMBL/GenBank/DDBJ databases">
        <title>Halalkalibacter sp. nov. isolated from Lonar Lake, India.</title>
        <authorList>
            <person name="Joshi A."/>
            <person name="Thite S."/>
            <person name="Lodha T."/>
        </authorList>
    </citation>
    <scope>NUCLEOTIDE SEQUENCE</scope>
    <source>
        <strain evidence="9">MEB205</strain>
    </source>
</reference>
<evidence type="ECO:0000256" key="4">
    <source>
        <dbReference type="ARBA" id="ARBA00022692"/>
    </source>
</evidence>
<accession>A0A9X2A2R8</accession>
<keyword evidence="10" id="KW-1185">Reference proteome</keyword>
<feature type="transmembrane region" description="Helical" evidence="7">
    <location>
        <begin position="65"/>
        <end position="85"/>
    </location>
</feature>
<evidence type="ECO:0000256" key="2">
    <source>
        <dbReference type="ARBA" id="ARBA00007362"/>
    </source>
</evidence>
<feature type="domain" description="EamA" evidence="8">
    <location>
        <begin position="4"/>
        <end position="135"/>
    </location>
</feature>
<evidence type="ECO:0000256" key="7">
    <source>
        <dbReference type="SAM" id="Phobius"/>
    </source>
</evidence>
<dbReference type="SUPFAM" id="SSF103481">
    <property type="entry name" value="Multidrug resistance efflux transporter EmrE"/>
    <property type="match status" value="2"/>
</dbReference>
<organism evidence="9 10">
    <name type="scientific">Halalkalibacter alkaliphilus</name>
    <dbReference type="NCBI Taxonomy" id="2917993"/>
    <lineage>
        <taxon>Bacteria</taxon>
        <taxon>Bacillati</taxon>
        <taxon>Bacillota</taxon>
        <taxon>Bacilli</taxon>
        <taxon>Bacillales</taxon>
        <taxon>Bacillaceae</taxon>
        <taxon>Halalkalibacter</taxon>
    </lineage>
</organism>
<feature type="transmembrane region" description="Helical" evidence="7">
    <location>
        <begin position="148"/>
        <end position="168"/>
    </location>
</feature>
<feature type="transmembrane region" description="Helical" evidence="7">
    <location>
        <begin position="271"/>
        <end position="290"/>
    </location>
</feature>
<keyword evidence="4 7" id="KW-0812">Transmembrane</keyword>
<evidence type="ECO:0000256" key="3">
    <source>
        <dbReference type="ARBA" id="ARBA00022475"/>
    </source>
</evidence>
<comment type="caution">
    <text evidence="9">The sequence shown here is derived from an EMBL/GenBank/DDBJ whole genome shotgun (WGS) entry which is preliminary data.</text>
</comment>
<feature type="transmembrane region" description="Helical" evidence="7">
    <location>
        <begin position="119"/>
        <end position="136"/>
    </location>
</feature>
<comment type="similarity">
    <text evidence="2">Belongs to the EamA transporter family.</text>
</comment>
<feature type="transmembrane region" description="Helical" evidence="7">
    <location>
        <begin position="91"/>
        <end position="112"/>
    </location>
</feature>
<feature type="domain" description="EamA" evidence="8">
    <location>
        <begin position="151"/>
        <end position="288"/>
    </location>
</feature>
<evidence type="ECO:0000256" key="5">
    <source>
        <dbReference type="ARBA" id="ARBA00022989"/>
    </source>
</evidence>
<dbReference type="Proteomes" id="UP001139150">
    <property type="component" value="Unassembled WGS sequence"/>
</dbReference>
<dbReference type="PANTHER" id="PTHR32322:SF18">
    <property type="entry name" value="S-ADENOSYLMETHIONINE_S-ADENOSYLHOMOCYSTEINE TRANSPORTER"/>
    <property type="match status" value="1"/>
</dbReference>
<keyword evidence="6 7" id="KW-0472">Membrane</keyword>
<evidence type="ECO:0000259" key="8">
    <source>
        <dbReference type="Pfam" id="PF00892"/>
    </source>
</evidence>
<dbReference type="InterPro" id="IPR000620">
    <property type="entry name" value="EamA_dom"/>
</dbReference>
<proteinExistence type="inferred from homology"/>
<dbReference type="AlphaFoldDB" id="A0A9X2A2R8"/>
<evidence type="ECO:0000256" key="1">
    <source>
        <dbReference type="ARBA" id="ARBA00004651"/>
    </source>
</evidence>
<feature type="transmembrane region" description="Helical" evidence="7">
    <location>
        <begin position="215"/>
        <end position="234"/>
    </location>
</feature>
<feature type="transmembrane region" description="Helical" evidence="7">
    <location>
        <begin position="180"/>
        <end position="203"/>
    </location>
</feature>
<gene>
    <name evidence="9" type="ORF">MF646_00395</name>
</gene>
<dbReference type="EMBL" id="JAKRYL010000001">
    <property type="protein sequence ID" value="MCL7745568.1"/>
    <property type="molecule type" value="Genomic_DNA"/>
</dbReference>
<dbReference type="InterPro" id="IPR050638">
    <property type="entry name" value="AA-Vitamin_Transporters"/>
</dbReference>
<dbReference type="RefSeq" id="WP_250094506.1">
    <property type="nucleotide sequence ID" value="NZ_JAKRYL010000001.1"/>
</dbReference>
<protein>
    <submittedName>
        <fullName evidence="9">DMT family transporter</fullName>
    </submittedName>
</protein>
<keyword evidence="5 7" id="KW-1133">Transmembrane helix</keyword>
<dbReference type="GO" id="GO:0005886">
    <property type="term" value="C:plasma membrane"/>
    <property type="evidence" value="ECO:0007669"/>
    <property type="project" value="UniProtKB-SubCell"/>
</dbReference>
<name>A0A9X2A2R8_9BACI</name>
<dbReference type="InterPro" id="IPR037185">
    <property type="entry name" value="EmrE-like"/>
</dbReference>
<evidence type="ECO:0000256" key="6">
    <source>
        <dbReference type="ARBA" id="ARBA00023136"/>
    </source>
</evidence>